<keyword evidence="6" id="KW-0560">Oxidoreductase</keyword>
<evidence type="ECO:0000256" key="8">
    <source>
        <dbReference type="ARBA" id="ARBA00023014"/>
    </source>
</evidence>
<accession>A0A8J2VFD1</accession>
<name>A0A8J2VFD1_9BACL</name>
<evidence type="ECO:0000256" key="7">
    <source>
        <dbReference type="ARBA" id="ARBA00023004"/>
    </source>
</evidence>
<comment type="caution">
    <text evidence="12">The sequence shown here is derived from an EMBL/GenBank/DDBJ whole genome shotgun (WGS) entry which is preliminary data.</text>
</comment>
<evidence type="ECO:0000313" key="12">
    <source>
        <dbReference type="EMBL" id="GGE07636.1"/>
    </source>
</evidence>
<evidence type="ECO:0000256" key="1">
    <source>
        <dbReference type="ARBA" id="ARBA00001942"/>
    </source>
</evidence>
<keyword evidence="4" id="KW-0500">Molybdenum</keyword>
<organism evidence="12 13">
    <name type="scientific">Marinithermofilum abyssi</name>
    <dbReference type="NCBI Taxonomy" id="1571185"/>
    <lineage>
        <taxon>Bacteria</taxon>
        <taxon>Bacillati</taxon>
        <taxon>Bacillota</taxon>
        <taxon>Bacilli</taxon>
        <taxon>Bacillales</taxon>
        <taxon>Thermoactinomycetaceae</taxon>
        <taxon>Marinithermofilum</taxon>
    </lineage>
</organism>
<reference evidence="12" key="1">
    <citation type="journal article" date="2014" name="Int. J. Syst. Evol. Microbiol.">
        <title>Complete genome sequence of Corynebacterium casei LMG S-19264T (=DSM 44701T), isolated from a smear-ripened cheese.</title>
        <authorList>
            <consortium name="US DOE Joint Genome Institute (JGI-PGF)"/>
            <person name="Walter F."/>
            <person name="Albersmeier A."/>
            <person name="Kalinowski J."/>
            <person name="Ruckert C."/>
        </authorList>
    </citation>
    <scope>NUCLEOTIDE SEQUENCE</scope>
    <source>
        <strain evidence="12">CGMCC 1.15179</strain>
    </source>
</reference>
<dbReference type="GO" id="GO:0046872">
    <property type="term" value="F:metal ion binding"/>
    <property type="evidence" value="ECO:0007669"/>
    <property type="project" value="UniProtKB-KW"/>
</dbReference>
<dbReference type="RefSeq" id="WP_188646439.1">
    <property type="nucleotide sequence ID" value="NZ_BMHQ01000002.1"/>
</dbReference>
<dbReference type="Gene3D" id="2.20.25.90">
    <property type="entry name" value="ADC-like domains"/>
    <property type="match status" value="1"/>
</dbReference>
<dbReference type="PROSITE" id="PS00490">
    <property type="entry name" value="MOLYBDOPTERIN_PROK_2"/>
    <property type="match status" value="1"/>
</dbReference>
<reference evidence="12" key="2">
    <citation type="submission" date="2020-09" db="EMBL/GenBank/DDBJ databases">
        <authorList>
            <person name="Sun Q."/>
            <person name="Zhou Y."/>
        </authorList>
    </citation>
    <scope>NUCLEOTIDE SEQUENCE</scope>
    <source>
        <strain evidence="12">CGMCC 1.15179</strain>
    </source>
</reference>
<dbReference type="InterPro" id="IPR006656">
    <property type="entry name" value="Mopterin_OxRdtase"/>
</dbReference>
<dbReference type="EMBL" id="BMHQ01000002">
    <property type="protein sequence ID" value="GGE07636.1"/>
    <property type="molecule type" value="Genomic_DNA"/>
</dbReference>
<dbReference type="GO" id="GO:0003954">
    <property type="term" value="F:NADH dehydrogenase activity"/>
    <property type="evidence" value="ECO:0007669"/>
    <property type="project" value="TreeGrafter"/>
</dbReference>
<dbReference type="Proteomes" id="UP000625210">
    <property type="component" value="Unassembled WGS sequence"/>
</dbReference>
<feature type="domain" description="4Fe-4S Mo/W bis-MGD-type" evidence="11">
    <location>
        <begin position="2"/>
        <end position="47"/>
    </location>
</feature>
<evidence type="ECO:0000259" key="9">
    <source>
        <dbReference type="Pfam" id="PF00384"/>
    </source>
</evidence>
<dbReference type="InterPro" id="IPR009010">
    <property type="entry name" value="Asp_de-COase-like_dom_sf"/>
</dbReference>
<evidence type="ECO:0000259" key="11">
    <source>
        <dbReference type="Pfam" id="PF04879"/>
    </source>
</evidence>
<dbReference type="GO" id="GO:0043546">
    <property type="term" value="F:molybdopterin cofactor binding"/>
    <property type="evidence" value="ECO:0007669"/>
    <property type="project" value="InterPro"/>
</dbReference>
<gene>
    <name evidence="12" type="primary">nasC</name>
    <name evidence="12" type="ORF">GCM10011571_06090</name>
</gene>
<dbReference type="Gene3D" id="3.40.50.740">
    <property type="match status" value="1"/>
</dbReference>
<dbReference type="InterPro" id="IPR006657">
    <property type="entry name" value="MoPterin_dinucl-bd_dom"/>
</dbReference>
<evidence type="ECO:0000256" key="5">
    <source>
        <dbReference type="ARBA" id="ARBA00022723"/>
    </source>
</evidence>
<dbReference type="Gene3D" id="2.40.40.20">
    <property type="match status" value="1"/>
</dbReference>
<evidence type="ECO:0000256" key="2">
    <source>
        <dbReference type="ARBA" id="ARBA00001966"/>
    </source>
</evidence>
<dbReference type="InterPro" id="IPR006963">
    <property type="entry name" value="Mopterin_OxRdtase_4Fe-4S_dom"/>
</dbReference>
<feature type="domain" description="Molybdopterin oxidoreductase" evidence="9">
    <location>
        <begin position="55"/>
        <end position="479"/>
    </location>
</feature>
<dbReference type="InterPro" id="IPR050123">
    <property type="entry name" value="Prok_molybdopt-oxidoreductase"/>
</dbReference>
<proteinExistence type="predicted"/>
<comment type="cofactor">
    <cofactor evidence="1">
        <name>Mo-bis(molybdopterin guanine dinucleotide)</name>
        <dbReference type="ChEBI" id="CHEBI:60539"/>
    </cofactor>
</comment>
<dbReference type="GO" id="GO:0051539">
    <property type="term" value="F:4 iron, 4 sulfur cluster binding"/>
    <property type="evidence" value="ECO:0007669"/>
    <property type="project" value="UniProtKB-KW"/>
</dbReference>
<evidence type="ECO:0000259" key="10">
    <source>
        <dbReference type="Pfam" id="PF01568"/>
    </source>
</evidence>
<protein>
    <submittedName>
        <fullName evidence="12">Assimilatory nitrate reductase catalytic subunit</fullName>
    </submittedName>
</protein>
<dbReference type="PANTHER" id="PTHR43105:SF10">
    <property type="entry name" value="NADH-QUINONE OXIDOREDUCTASE SUBUNIT G"/>
    <property type="match status" value="1"/>
</dbReference>
<keyword evidence="13" id="KW-1185">Reference proteome</keyword>
<evidence type="ECO:0000256" key="4">
    <source>
        <dbReference type="ARBA" id="ARBA00022505"/>
    </source>
</evidence>
<dbReference type="PIRSF" id="PIRSF000144">
    <property type="entry name" value="CbbBc"/>
    <property type="match status" value="1"/>
</dbReference>
<feature type="domain" description="Molybdopterin dinucleotide-binding" evidence="10">
    <location>
        <begin position="573"/>
        <end position="680"/>
    </location>
</feature>
<dbReference type="InterPro" id="IPR006655">
    <property type="entry name" value="Mopterin_OxRdtase_prok_CS"/>
</dbReference>
<keyword evidence="3" id="KW-0004">4Fe-4S</keyword>
<dbReference type="Gene3D" id="3.40.228.10">
    <property type="entry name" value="Dimethylsulfoxide Reductase, domain 2"/>
    <property type="match status" value="1"/>
</dbReference>
<dbReference type="Pfam" id="PF01568">
    <property type="entry name" value="Molydop_binding"/>
    <property type="match status" value="1"/>
</dbReference>
<keyword evidence="7" id="KW-0408">Iron</keyword>
<dbReference type="SUPFAM" id="SSF50692">
    <property type="entry name" value="ADC-like"/>
    <property type="match status" value="1"/>
</dbReference>
<dbReference type="GO" id="GO:0022904">
    <property type="term" value="P:respiratory electron transport chain"/>
    <property type="evidence" value="ECO:0007669"/>
    <property type="project" value="TreeGrafter"/>
</dbReference>
<sequence>MKQTQCPYCSIQCTFHMVQEEHFYRASPNKQDPVVHGKWCAKGMHAHVPVLGEERLQTPLLRQKGKLVPVSWETALHWFQANVRRIQQEHGKDAVGVYGGGSLTNENAYLLGKFARVALGTRYIDYNGRYCMSSAAAAANQTFGIDRGFTNPLSDLPHAQCILLAGTNIAECQPTLMPYLLQAKANGATLITIDPRKTNTTKIAHRHLSIRPGSDAALVNGLLKTIVEEGYVDWEFAQAHVDGYEAVVTHVRNICWTEVERITGLPKEDIQQVARTFGQAATGFILTARGVEQQPNGVMNVRNYLNLLLLTGNIGKKGAGYGAVTGQGNGQGGREHGQKADQLPGYRHIDHPDHRRHIADIWGIPESELPEKGVSAYEMFDKILEGDIQSLIVFASNPVVSSPHVHRVKAALRQLKGLVVVDLFLSETAQMADLVLPGSSHLEDTGTITTLEGRVTLREAVIPSLPGTKQDWEIMQEMAHALGKEKGFRFVNSEEIFEELRRASQGGVADYSGISYQRIRQEQGVFWPCPSENDPGRKRLFEDRCFYHTDGKARLVPVAHTQPQEQLDRQYPLVLTTGRITQHYLTGVQTRRTPALLQKASEPFVQMHPATAEKWGVKDGEIVRITSRRGTVELRVQCTDSIREDTVFVPFHWGEEQCINRLTSPLLDPASRMPAFKYCAVRIEPAEAASHKTKELAEISS</sequence>
<dbReference type="Pfam" id="PF00384">
    <property type="entry name" value="Molybdopterin"/>
    <property type="match status" value="1"/>
</dbReference>
<keyword evidence="8" id="KW-0411">Iron-sulfur</keyword>
<dbReference type="GO" id="GO:0016020">
    <property type="term" value="C:membrane"/>
    <property type="evidence" value="ECO:0007669"/>
    <property type="project" value="TreeGrafter"/>
</dbReference>
<dbReference type="PANTHER" id="PTHR43105">
    <property type="entry name" value="RESPIRATORY NITRATE REDUCTASE"/>
    <property type="match status" value="1"/>
</dbReference>
<evidence type="ECO:0000313" key="13">
    <source>
        <dbReference type="Proteomes" id="UP000625210"/>
    </source>
</evidence>
<evidence type="ECO:0000256" key="3">
    <source>
        <dbReference type="ARBA" id="ARBA00022485"/>
    </source>
</evidence>
<evidence type="ECO:0000256" key="6">
    <source>
        <dbReference type="ARBA" id="ARBA00023002"/>
    </source>
</evidence>
<dbReference type="CDD" id="cd00508">
    <property type="entry name" value="MopB_CT_Fdh-Nap-like"/>
    <property type="match status" value="1"/>
</dbReference>
<dbReference type="Pfam" id="PF04879">
    <property type="entry name" value="Molybdop_Fe4S4"/>
    <property type="match status" value="1"/>
</dbReference>
<comment type="cofactor">
    <cofactor evidence="2">
        <name>[4Fe-4S] cluster</name>
        <dbReference type="ChEBI" id="CHEBI:49883"/>
    </cofactor>
</comment>
<keyword evidence="5" id="KW-0479">Metal-binding</keyword>
<dbReference type="SUPFAM" id="SSF53706">
    <property type="entry name" value="Formate dehydrogenase/DMSO reductase, domains 1-3"/>
    <property type="match status" value="1"/>
</dbReference>
<dbReference type="FunFam" id="2.40.40.20:FF:000005">
    <property type="entry name" value="Periplasmic nitrate reductase"/>
    <property type="match status" value="1"/>
</dbReference>
<dbReference type="AlphaFoldDB" id="A0A8J2VFD1"/>